<feature type="transmembrane region" description="Helical" evidence="1">
    <location>
        <begin position="177"/>
        <end position="195"/>
    </location>
</feature>
<gene>
    <name evidence="2" type="ORF">D5281_18700</name>
</gene>
<keyword evidence="3" id="KW-1185">Reference proteome</keyword>
<comment type="caution">
    <text evidence="2">The sequence shown here is derived from an EMBL/GenBank/DDBJ whole genome shotgun (WGS) entry which is preliminary data.</text>
</comment>
<evidence type="ECO:0000256" key="1">
    <source>
        <dbReference type="SAM" id="Phobius"/>
    </source>
</evidence>
<feature type="transmembrane region" description="Helical" evidence="1">
    <location>
        <begin position="110"/>
        <end position="139"/>
    </location>
</feature>
<keyword evidence="1" id="KW-1133">Transmembrane helix</keyword>
<keyword evidence="1" id="KW-0812">Transmembrane</keyword>
<accession>A0A9X5BIV0</accession>
<protein>
    <submittedName>
        <fullName evidence="2">Uncharacterized protein</fullName>
    </submittedName>
</protein>
<feature type="transmembrane region" description="Helical" evidence="1">
    <location>
        <begin position="240"/>
        <end position="259"/>
    </location>
</feature>
<evidence type="ECO:0000313" key="2">
    <source>
        <dbReference type="EMBL" id="NBJ94551.1"/>
    </source>
</evidence>
<evidence type="ECO:0000313" key="3">
    <source>
        <dbReference type="Proteomes" id="UP001154420"/>
    </source>
</evidence>
<feature type="transmembrane region" description="Helical" evidence="1">
    <location>
        <begin position="66"/>
        <end position="89"/>
    </location>
</feature>
<organism evidence="2 3">
    <name type="scientific">Parablautia muri</name>
    <dbReference type="NCBI Taxonomy" id="2320879"/>
    <lineage>
        <taxon>Bacteria</taxon>
        <taxon>Bacillati</taxon>
        <taxon>Bacillota</taxon>
        <taxon>Clostridia</taxon>
        <taxon>Lachnospirales</taxon>
        <taxon>Lachnospiraceae</taxon>
        <taxon>Parablautia</taxon>
    </lineage>
</organism>
<name>A0A9X5BIV0_9FIRM</name>
<dbReference type="Proteomes" id="UP001154420">
    <property type="component" value="Unassembled WGS sequence"/>
</dbReference>
<feature type="transmembrane region" description="Helical" evidence="1">
    <location>
        <begin position="145"/>
        <end position="170"/>
    </location>
</feature>
<sequence>MILWRTILKGLLEVKGLLNLVIGELTKLKRKKITICTIIAACMFPIPVAIMVIANSYDMKNIFAMLVQLGDCFMMPLMLGMFAMIFFYMEQDLDTMKNMRLIPVPMGKWLCAKLMVIALVSVIYSVVTIFASFLIGLVVGDISGIWSNFIINVLIGILMCAALLPMIALIINQKNNYIVTGILIFIFVMLNFIFIMSITKIPAWALPFLPIAAVYRFLLPYTAVKMTIYLEEITLSGLQFAGAMLCTIFISVIFIIFGFHKKYSR</sequence>
<dbReference type="AlphaFoldDB" id="A0A9X5BIV0"/>
<proteinExistence type="predicted"/>
<reference evidence="2" key="1">
    <citation type="submission" date="2018-09" db="EMBL/GenBank/DDBJ databases">
        <title>Murine metabolic-syndrome-specific gut microbial biobank.</title>
        <authorList>
            <person name="Liu C."/>
        </authorList>
    </citation>
    <scope>NUCLEOTIDE SEQUENCE</scope>
    <source>
        <strain evidence="2">D42-62</strain>
    </source>
</reference>
<keyword evidence="1" id="KW-0472">Membrane</keyword>
<dbReference type="Pfam" id="PF12730">
    <property type="entry name" value="ABC2_membrane_4"/>
    <property type="match status" value="1"/>
</dbReference>
<feature type="transmembrane region" description="Helical" evidence="1">
    <location>
        <begin position="201"/>
        <end position="219"/>
    </location>
</feature>
<dbReference type="EMBL" id="QZDT01000042">
    <property type="protein sequence ID" value="NBJ94551.1"/>
    <property type="molecule type" value="Genomic_DNA"/>
</dbReference>
<feature type="transmembrane region" description="Helical" evidence="1">
    <location>
        <begin position="33"/>
        <end position="54"/>
    </location>
</feature>